<protein>
    <recommendedName>
        <fullName evidence="15">Protein kinase domain-containing protein</fullName>
    </recommendedName>
</protein>
<keyword evidence="5" id="KW-0479">Metal-binding</keyword>
<keyword evidence="3 13" id="KW-0808">Transferase</keyword>
<sequence length="471" mass="52196">MTDQPTSSGVNEGEARHRPSGTAGRRISEVAPSAPLSDSYAAPFSSTRRKVDLPSHRRPSLLPRKAVQRETDQKNLATGFQGSPSKDERGYSGFLQPTQSHSRLHQPMCTPMSSFPITDSSCVHAQKGDSHPQSNYVRGVNNINDDQSSCKDSSLMTSHGFSLPITEAVSSKCHSFKNKTTTTFLVGTAPRKEQARTCDLVSPATTRVAGKLSTSVQEVAGKKKLLLVAATDKTAAKYGMKTKHLSSEPAAVSNTRAGTDRYTALESQGFLIENNLGQGSYAVVKAALDFNRNRRVAVKIVSKRRCPKDYLSKFLPRELEMLRSLKHPNLIRCFTIMETTSRFFVIMEFAERGDLLETIRRDKRLDEARAGRYFYDAIQGLTYMHNKSVAHRDLKCENLLIDGCDHIRITDFGFARKVAGRGLKVEMSSTFCGSFAYAAPEILKGRPYNPYLSDIWSMGIVLFTMVTLEDA</sequence>
<keyword evidence="7" id="KW-0221">Differentiation</keyword>
<evidence type="ECO:0000256" key="3">
    <source>
        <dbReference type="ARBA" id="ARBA00022527"/>
    </source>
</evidence>
<name>A0A2T7NI78_POMCA</name>
<keyword evidence="11" id="KW-0744">Spermatogenesis</keyword>
<dbReference type="STRING" id="400727.A0A2T7NI78"/>
<evidence type="ECO:0000256" key="6">
    <source>
        <dbReference type="ARBA" id="ARBA00022741"/>
    </source>
</evidence>
<evidence type="ECO:0000256" key="4">
    <source>
        <dbReference type="ARBA" id="ARBA00022553"/>
    </source>
</evidence>
<keyword evidence="10" id="KW-0832">Ubl conjugation</keyword>
<dbReference type="Proteomes" id="UP000245119">
    <property type="component" value="Linkage Group LG12"/>
</dbReference>
<keyword evidence="6 12" id="KW-0547">Nucleotide-binding</keyword>
<reference evidence="16 17" key="1">
    <citation type="submission" date="2018-04" db="EMBL/GenBank/DDBJ databases">
        <title>The genome of golden apple snail Pomacea canaliculata provides insight into stress tolerance and invasive adaptation.</title>
        <authorList>
            <person name="Liu C."/>
            <person name="Liu B."/>
            <person name="Ren Y."/>
            <person name="Zhang Y."/>
            <person name="Wang H."/>
            <person name="Li S."/>
            <person name="Jiang F."/>
            <person name="Yin L."/>
            <person name="Zhang G."/>
            <person name="Qian W."/>
            <person name="Fan W."/>
        </authorList>
    </citation>
    <scope>NUCLEOTIDE SEQUENCE [LARGE SCALE GENOMIC DNA]</scope>
    <source>
        <strain evidence="16">SZHN2017</strain>
        <tissue evidence="16">Muscle</tissue>
    </source>
</reference>
<dbReference type="PROSITE" id="PS00107">
    <property type="entry name" value="PROTEIN_KINASE_ATP"/>
    <property type="match status" value="1"/>
</dbReference>
<dbReference type="GO" id="GO:0000226">
    <property type="term" value="P:microtubule cytoskeleton organization"/>
    <property type="evidence" value="ECO:0007669"/>
    <property type="project" value="TreeGrafter"/>
</dbReference>
<dbReference type="GO" id="GO:0005524">
    <property type="term" value="F:ATP binding"/>
    <property type="evidence" value="ECO:0007669"/>
    <property type="project" value="UniProtKB-UniRule"/>
</dbReference>
<dbReference type="Gene3D" id="1.10.510.10">
    <property type="entry name" value="Transferase(Phosphotransferase) domain 1"/>
    <property type="match status" value="1"/>
</dbReference>
<keyword evidence="3 13" id="KW-0418">Kinase</keyword>
<evidence type="ECO:0000256" key="10">
    <source>
        <dbReference type="ARBA" id="ARBA00022843"/>
    </source>
</evidence>
<keyword evidence="9" id="KW-0460">Magnesium</keyword>
<evidence type="ECO:0000256" key="12">
    <source>
        <dbReference type="PROSITE-ProRule" id="PRU10141"/>
    </source>
</evidence>
<feature type="binding site" evidence="12">
    <location>
        <position position="299"/>
    </location>
    <ligand>
        <name>ATP</name>
        <dbReference type="ChEBI" id="CHEBI:30616"/>
    </ligand>
</feature>
<evidence type="ECO:0000256" key="13">
    <source>
        <dbReference type="RuleBase" id="RU000304"/>
    </source>
</evidence>
<dbReference type="GO" id="GO:0005737">
    <property type="term" value="C:cytoplasm"/>
    <property type="evidence" value="ECO:0007669"/>
    <property type="project" value="TreeGrafter"/>
</dbReference>
<dbReference type="SUPFAM" id="SSF56112">
    <property type="entry name" value="Protein kinase-like (PK-like)"/>
    <property type="match status" value="1"/>
</dbReference>
<keyword evidence="8 12" id="KW-0067">ATP-binding</keyword>
<evidence type="ECO:0000256" key="1">
    <source>
        <dbReference type="ARBA" id="ARBA00001946"/>
    </source>
</evidence>
<evidence type="ECO:0000256" key="9">
    <source>
        <dbReference type="ARBA" id="ARBA00022842"/>
    </source>
</evidence>
<dbReference type="PROSITE" id="PS50011">
    <property type="entry name" value="PROTEIN_KINASE_DOM"/>
    <property type="match status" value="1"/>
</dbReference>
<dbReference type="OrthoDB" id="1738954at2759"/>
<dbReference type="InterPro" id="IPR000719">
    <property type="entry name" value="Prot_kinase_dom"/>
</dbReference>
<dbReference type="GO" id="GO:0000287">
    <property type="term" value="F:magnesium ion binding"/>
    <property type="evidence" value="ECO:0007669"/>
    <property type="project" value="UniProtKB-ARBA"/>
</dbReference>
<gene>
    <name evidence="16" type="ORF">C0Q70_19017</name>
</gene>
<dbReference type="GO" id="GO:0050321">
    <property type="term" value="F:tau-protein kinase activity"/>
    <property type="evidence" value="ECO:0007669"/>
    <property type="project" value="TreeGrafter"/>
</dbReference>
<dbReference type="AlphaFoldDB" id="A0A2T7NI78"/>
<feature type="compositionally biased region" description="Polar residues" evidence="14">
    <location>
        <begin position="74"/>
        <end position="84"/>
    </location>
</feature>
<dbReference type="GO" id="GO:0030154">
    <property type="term" value="P:cell differentiation"/>
    <property type="evidence" value="ECO:0007669"/>
    <property type="project" value="UniProtKB-KW"/>
</dbReference>
<dbReference type="InterPro" id="IPR008271">
    <property type="entry name" value="Ser/Thr_kinase_AS"/>
</dbReference>
<dbReference type="PRINTS" id="PR00109">
    <property type="entry name" value="TYRKINASE"/>
</dbReference>
<evidence type="ECO:0000313" key="16">
    <source>
        <dbReference type="EMBL" id="PVD20856.1"/>
    </source>
</evidence>
<dbReference type="GO" id="GO:0007283">
    <property type="term" value="P:spermatogenesis"/>
    <property type="evidence" value="ECO:0007669"/>
    <property type="project" value="UniProtKB-KW"/>
</dbReference>
<comment type="similarity">
    <text evidence="13">Belongs to the protein kinase superfamily.</text>
</comment>
<dbReference type="GO" id="GO:0035556">
    <property type="term" value="P:intracellular signal transduction"/>
    <property type="evidence" value="ECO:0007669"/>
    <property type="project" value="TreeGrafter"/>
</dbReference>
<evidence type="ECO:0000256" key="11">
    <source>
        <dbReference type="ARBA" id="ARBA00022871"/>
    </source>
</evidence>
<comment type="caution">
    <text evidence="16">The sequence shown here is derived from an EMBL/GenBank/DDBJ whole genome shotgun (WGS) entry which is preliminary data.</text>
</comment>
<keyword evidence="4" id="KW-0597">Phosphoprotein</keyword>
<feature type="region of interest" description="Disordered" evidence="14">
    <location>
        <begin position="1"/>
        <end position="93"/>
    </location>
</feature>
<evidence type="ECO:0000259" key="15">
    <source>
        <dbReference type="PROSITE" id="PS50011"/>
    </source>
</evidence>
<dbReference type="SMART" id="SM00220">
    <property type="entry name" value="S_TKc"/>
    <property type="match status" value="1"/>
</dbReference>
<dbReference type="PROSITE" id="PS00108">
    <property type="entry name" value="PROTEIN_KINASE_ST"/>
    <property type="match status" value="1"/>
</dbReference>
<dbReference type="PANTHER" id="PTHR24346:SF102">
    <property type="entry name" value="TESTIS-SPECIFIC SERINE_THREONINE-PROTEIN KINASE 1"/>
    <property type="match status" value="1"/>
</dbReference>
<evidence type="ECO:0000256" key="2">
    <source>
        <dbReference type="ARBA" id="ARBA00022473"/>
    </source>
</evidence>
<dbReference type="PANTHER" id="PTHR24346">
    <property type="entry name" value="MAP/MICROTUBULE AFFINITY-REGULATING KINASE"/>
    <property type="match status" value="1"/>
</dbReference>
<proteinExistence type="inferred from homology"/>
<dbReference type="InterPro" id="IPR001245">
    <property type="entry name" value="Ser-Thr/Tyr_kinase_cat_dom"/>
</dbReference>
<keyword evidence="17" id="KW-1185">Reference proteome</keyword>
<organism evidence="16 17">
    <name type="scientific">Pomacea canaliculata</name>
    <name type="common">Golden apple snail</name>
    <dbReference type="NCBI Taxonomy" id="400727"/>
    <lineage>
        <taxon>Eukaryota</taxon>
        <taxon>Metazoa</taxon>
        <taxon>Spiralia</taxon>
        <taxon>Lophotrochozoa</taxon>
        <taxon>Mollusca</taxon>
        <taxon>Gastropoda</taxon>
        <taxon>Caenogastropoda</taxon>
        <taxon>Architaenioglossa</taxon>
        <taxon>Ampullarioidea</taxon>
        <taxon>Ampullariidae</taxon>
        <taxon>Pomacea</taxon>
    </lineage>
</organism>
<dbReference type="InterPro" id="IPR017441">
    <property type="entry name" value="Protein_kinase_ATP_BS"/>
</dbReference>
<dbReference type="Pfam" id="PF00069">
    <property type="entry name" value="Pkinase"/>
    <property type="match status" value="1"/>
</dbReference>
<feature type="domain" description="Protein kinase" evidence="15">
    <location>
        <begin position="270"/>
        <end position="471"/>
    </location>
</feature>
<evidence type="ECO:0000256" key="5">
    <source>
        <dbReference type="ARBA" id="ARBA00022723"/>
    </source>
</evidence>
<keyword evidence="3 13" id="KW-0723">Serine/threonine-protein kinase</keyword>
<evidence type="ECO:0000256" key="14">
    <source>
        <dbReference type="SAM" id="MobiDB-lite"/>
    </source>
</evidence>
<evidence type="ECO:0000313" key="17">
    <source>
        <dbReference type="Proteomes" id="UP000245119"/>
    </source>
</evidence>
<comment type="cofactor">
    <cofactor evidence="1">
        <name>Mg(2+)</name>
        <dbReference type="ChEBI" id="CHEBI:18420"/>
    </cofactor>
</comment>
<accession>A0A2T7NI78</accession>
<evidence type="ECO:0000256" key="7">
    <source>
        <dbReference type="ARBA" id="ARBA00022782"/>
    </source>
</evidence>
<evidence type="ECO:0000256" key="8">
    <source>
        <dbReference type="ARBA" id="ARBA00022840"/>
    </source>
</evidence>
<feature type="compositionally biased region" description="Polar residues" evidence="14">
    <location>
        <begin position="1"/>
        <end position="10"/>
    </location>
</feature>
<dbReference type="EMBL" id="PZQS01000012">
    <property type="protein sequence ID" value="PVD20856.1"/>
    <property type="molecule type" value="Genomic_DNA"/>
</dbReference>
<dbReference type="FunFam" id="1.10.510.10:FF:000571">
    <property type="entry name" value="Maternal embryonic leucine zipper kinase"/>
    <property type="match status" value="1"/>
</dbReference>
<dbReference type="InterPro" id="IPR011009">
    <property type="entry name" value="Kinase-like_dom_sf"/>
</dbReference>
<keyword evidence="2" id="KW-0217">Developmental protein</keyword>